<accession>W8BJJ7</accession>
<keyword evidence="3" id="KW-0328">Glycosyltransferase</keyword>
<evidence type="ECO:0000313" key="3">
    <source>
        <dbReference type="EMBL" id="JAB97188.1"/>
    </source>
</evidence>
<evidence type="ECO:0000313" key="2">
    <source>
        <dbReference type="EMBL" id="CAD6999939.1"/>
    </source>
</evidence>
<dbReference type="EMBL" id="CAJHJT010000012">
    <property type="protein sequence ID" value="CAD6999939.1"/>
    <property type="molecule type" value="Genomic_DNA"/>
</dbReference>
<reference evidence="3" key="1">
    <citation type="submission" date="2013-07" db="EMBL/GenBank/DDBJ databases">
        <authorList>
            <person name="Geib S."/>
        </authorList>
    </citation>
    <scope>NUCLEOTIDE SEQUENCE</scope>
</reference>
<proteinExistence type="evidence at transcript level"/>
<dbReference type="EMBL" id="GAMC01009367">
    <property type="protein sequence ID" value="JAB97188.1"/>
    <property type="molecule type" value="mRNA"/>
</dbReference>
<keyword evidence="3" id="KW-0808">Transferase</keyword>
<keyword evidence="1" id="KW-1133">Transmembrane helix</keyword>
<protein>
    <submittedName>
        <fullName evidence="2">(Mediterranean fruit fly) hypothetical protein</fullName>
    </submittedName>
    <submittedName>
        <fullName evidence="3">Beta-1,4-mannosyl-glycoprotein 4-beta-N-acetylglucosaminyltransferase</fullName>
    </submittedName>
</protein>
<dbReference type="GeneID" id="105665143"/>
<dbReference type="AlphaFoldDB" id="W8BJJ7"/>
<organism evidence="3">
    <name type="scientific">Ceratitis capitata</name>
    <name type="common">Mediterranean fruit fly</name>
    <name type="synonym">Tephritis capitata</name>
    <dbReference type="NCBI Taxonomy" id="7213"/>
    <lineage>
        <taxon>Eukaryota</taxon>
        <taxon>Metazoa</taxon>
        <taxon>Ecdysozoa</taxon>
        <taxon>Arthropoda</taxon>
        <taxon>Hexapoda</taxon>
        <taxon>Insecta</taxon>
        <taxon>Pterygota</taxon>
        <taxon>Neoptera</taxon>
        <taxon>Endopterygota</taxon>
        <taxon>Diptera</taxon>
        <taxon>Brachycera</taxon>
        <taxon>Muscomorpha</taxon>
        <taxon>Tephritoidea</taxon>
        <taxon>Tephritidae</taxon>
        <taxon>Ceratitis</taxon>
        <taxon>Ceratitis</taxon>
    </lineage>
</organism>
<feature type="transmembrane region" description="Helical" evidence="1">
    <location>
        <begin position="48"/>
        <end position="67"/>
    </location>
</feature>
<dbReference type="KEGG" id="ccat:105665143"/>
<reference evidence="2" key="3">
    <citation type="submission" date="2020-11" db="EMBL/GenBank/DDBJ databases">
        <authorList>
            <person name="Whitehead M."/>
        </authorList>
    </citation>
    <scope>NUCLEOTIDE SEQUENCE</scope>
    <source>
        <strain evidence="2">EGII</strain>
    </source>
</reference>
<keyword evidence="1" id="KW-0812">Transmembrane</keyword>
<keyword evidence="4" id="KW-1185">Reference proteome</keyword>
<evidence type="ECO:0000313" key="4">
    <source>
        <dbReference type="Proteomes" id="UP000606786"/>
    </source>
</evidence>
<dbReference type="GO" id="GO:0006044">
    <property type="term" value="P:N-acetylglucosamine metabolic process"/>
    <property type="evidence" value="ECO:0007669"/>
    <property type="project" value="TreeGrafter"/>
</dbReference>
<sequence length="559" mass="64427">MFQRSGANASIRSASYQQLHSATITDFEMPESISLTSQGARSTLTKKLLLTLFVLVQVCFISCLWLMQLGGGLNTSINEVTVQSTKRLAGSNNVKNMSLIGRLHAMRRVNFVRKLSTYKPTEKSTRKEFSTHALSPAVIKNSQSSGNVSNFKKDFYLKLNRLNTSIEFRNRNGLVPELDNDTLWCFREGSIDEKSQSTNVDVEQDLPISWEEENMQCKCRAGWHGRDCGQPEVMWRALLTKKSHFKLQKPSETKNPNKLVYLLEGNFFNLDLLDLQISTLADIVDYFVIYIRPAQKDLKQLKRSVKETLKTNNYFIFHCDQKFALKNENCTTHYVYSYFRQQLKNKKLHFTPLKPTDLLLYTDDRVLPSRQALKFLKYYATDVSITPFRLKYVVYGFYWLHPKQTYINGFISSFVHMDNSNQRADENAPAHFQQLFAGESERSSAFVIGDLNHFGGWFCRYCQQPEDIIAELHAESSSSKQVQFPAAERNHNIDVAYLQKLIANGIDVDGKTQLLRNRRYSDIYYAPAIAEKESSKFGNLLVNLYETFDDDIEYEAGDY</sequence>
<gene>
    <name evidence="3" type="primary">MGAT3</name>
    <name evidence="2" type="ORF">CCAP1982_LOCUS8448</name>
</gene>
<dbReference type="GO" id="GO:0016020">
    <property type="term" value="C:membrane"/>
    <property type="evidence" value="ECO:0007669"/>
    <property type="project" value="InterPro"/>
</dbReference>
<dbReference type="PANTHER" id="PTHR12224:SF0">
    <property type="entry name" value="BETA-1,4-MANNOSYL-GLYCOPROTEIN 4-BETA-N-ACETYLGLUCOSAMINYLTRANSFERASE"/>
    <property type="match status" value="1"/>
</dbReference>
<reference evidence="3" key="2">
    <citation type="journal article" date="2014" name="BMC Genomics">
        <title>A genomic perspective to assessing quality of mass-reared SIT flies used in Mediterranean fruit fly (Ceratitis capitata) eradication in California.</title>
        <authorList>
            <person name="Calla B."/>
            <person name="Hall B."/>
            <person name="Hou S."/>
            <person name="Geib S.M."/>
        </authorList>
    </citation>
    <scope>NUCLEOTIDE SEQUENCE</scope>
</reference>
<dbReference type="GO" id="GO:0003830">
    <property type="term" value="F:beta-1,4-mannosylglycoprotein 4-beta-N-acetylglucosaminyltransferase activity"/>
    <property type="evidence" value="ECO:0007669"/>
    <property type="project" value="InterPro"/>
</dbReference>
<evidence type="ECO:0000256" key="1">
    <source>
        <dbReference type="SAM" id="Phobius"/>
    </source>
</evidence>
<dbReference type="OrthoDB" id="6474464at2759"/>
<dbReference type="InterPro" id="IPR006813">
    <property type="entry name" value="Glyco_trans_17"/>
</dbReference>
<name>W8BJJ7_CERCA</name>
<keyword evidence="1" id="KW-0472">Membrane</keyword>
<dbReference type="PANTHER" id="PTHR12224">
    <property type="entry name" value="BETA-1,4-MANNOSYL-GLYCOPROTEIN BETA-1,4-N-ACETYLGLUCOSAMINYL-TRANSFERASE"/>
    <property type="match status" value="1"/>
</dbReference>
<dbReference type="Proteomes" id="UP000606786">
    <property type="component" value="Unassembled WGS sequence"/>
</dbReference>